<evidence type="ECO:0000313" key="2">
    <source>
        <dbReference type="Proteomes" id="UP000886523"/>
    </source>
</evidence>
<evidence type="ECO:0000313" key="1">
    <source>
        <dbReference type="EMBL" id="KAF9518806.1"/>
    </source>
</evidence>
<comment type="caution">
    <text evidence="1">The sequence shown here is derived from an EMBL/GenBank/DDBJ whole genome shotgun (WGS) entry which is preliminary data.</text>
</comment>
<gene>
    <name evidence="1" type="ORF">BS47DRAFT_198741</name>
</gene>
<dbReference type="EMBL" id="MU128922">
    <property type="protein sequence ID" value="KAF9518806.1"/>
    <property type="molecule type" value="Genomic_DNA"/>
</dbReference>
<reference evidence="1" key="1">
    <citation type="journal article" date="2020" name="Nat. Commun.">
        <title>Large-scale genome sequencing of mycorrhizal fungi provides insights into the early evolution of symbiotic traits.</title>
        <authorList>
            <person name="Miyauchi S."/>
            <person name="Kiss E."/>
            <person name="Kuo A."/>
            <person name="Drula E."/>
            <person name="Kohler A."/>
            <person name="Sanchez-Garcia M."/>
            <person name="Morin E."/>
            <person name="Andreopoulos B."/>
            <person name="Barry K.W."/>
            <person name="Bonito G."/>
            <person name="Buee M."/>
            <person name="Carver A."/>
            <person name="Chen C."/>
            <person name="Cichocki N."/>
            <person name="Clum A."/>
            <person name="Culley D."/>
            <person name="Crous P.W."/>
            <person name="Fauchery L."/>
            <person name="Girlanda M."/>
            <person name="Hayes R.D."/>
            <person name="Keri Z."/>
            <person name="LaButti K."/>
            <person name="Lipzen A."/>
            <person name="Lombard V."/>
            <person name="Magnuson J."/>
            <person name="Maillard F."/>
            <person name="Murat C."/>
            <person name="Nolan M."/>
            <person name="Ohm R.A."/>
            <person name="Pangilinan J."/>
            <person name="Pereira M.F."/>
            <person name="Perotto S."/>
            <person name="Peter M."/>
            <person name="Pfister S."/>
            <person name="Riley R."/>
            <person name="Sitrit Y."/>
            <person name="Stielow J.B."/>
            <person name="Szollosi G."/>
            <person name="Zifcakova L."/>
            <person name="Stursova M."/>
            <person name="Spatafora J.W."/>
            <person name="Tedersoo L."/>
            <person name="Vaario L.M."/>
            <person name="Yamada A."/>
            <person name="Yan M."/>
            <person name="Wang P."/>
            <person name="Xu J."/>
            <person name="Bruns T."/>
            <person name="Baldrian P."/>
            <person name="Vilgalys R."/>
            <person name="Dunand C."/>
            <person name="Henrissat B."/>
            <person name="Grigoriev I.V."/>
            <person name="Hibbett D."/>
            <person name="Nagy L.G."/>
            <person name="Martin F.M."/>
        </authorList>
    </citation>
    <scope>NUCLEOTIDE SEQUENCE</scope>
    <source>
        <strain evidence="1">UP504</strain>
    </source>
</reference>
<name>A0A9P6B9Q0_9AGAM</name>
<organism evidence="1 2">
    <name type="scientific">Hydnum rufescens UP504</name>
    <dbReference type="NCBI Taxonomy" id="1448309"/>
    <lineage>
        <taxon>Eukaryota</taxon>
        <taxon>Fungi</taxon>
        <taxon>Dikarya</taxon>
        <taxon>Basidiomycota</taxon>
        <taxon>Agaricomycotina</taxon>
        <taxon>Agaricomycetes</taxon>
        <taxon>Cantharellales</taxon>
        <taxon>Hydnaceae</taxon>
        <taxon>Hydnum</taxon>
    </lineage>
</organism>
<dbReference type="Proteomes" id="UP000886523">
    <property type="component" value="Unassembled WGS sequence"/>
</dbReference>
<dbReference type="AlphaFoldDB" id="A0A9P6B9Q0"/>
<proteinExistence type="predicted"/>
<protein>
    <submittedName>
        <fullName evidence="1">Uncharacterized protein</fullName>
    </submittedName>
</protein>
<dbReference type="OrthoDB" id="3229989at2759"/>
<sequence length="144" mass="16112">MAIDRFYPEGSSEYLAQAHIRDYIFYDPTISIQTMAACAAYAAVLRFATRGDEYPISPRNTRELKSMLNNHCMDVIHSLISQTRSQIPVGGYHLARSLAYESIDNMLRTGDNAEVLLAMHVPTMKDLEIFDATHLPSRGTTGQA</sequence>
<accession>A0A9P6B9Q0</accession>
<keyword evidence="2" id="KW-1185">Reference proteome</keyword>